<gene>
    <name evidence="2" type="ORF">DF200_02020</name>
</gene>
<dbReference type="SUPFAM" id="SSF53822">
    <property type="entry name" value="Periplasmic binding protein-like I"/>
    <property type="match status" value="1"/>
</dbReference>
<sequence length="209" mass="22556">MVLRRPRTMRTMNGRWTIRRIVRTLACLLAVGALLPLSGCMPKDKAVGDTQETPEAIAHDGVDRHDIGVGFVGSASPGNAKRNSAVLRSMRANDMQPFYAAANTDAGSQRKSVEGFVQRNVKVIVISVDDPSGWQDALDDARRAGIPVVLLESSITPDDRTLYAARFHIVAQGSTPKGGAYGIDDALMTVIDDKPHAKDMNVMLTGTLE</sequence>
<protein>
    <recommendedName>
        <fullName evidence="1">Periplasmic binding protein domain-containing protein</fullName>
    </recommendedName>
</protein>
<dbReference type="EMBL" id="QFFN01000003">
    <property type="protein sequence ID" value="PWG60401.1"/>
    <property type="molecule type" value="Genomic_DNA"/>
</dbReference>
<reference evidence="2 3" key="1">
    <citation type="journal article" date="2018" name="Int. J. Syst. Evol. Microbiol.">
        <title>Bifidobacterium catulorum sp. nov., a novel taxon from the faeces of the baby common marmoset (Callithrix jacchus).</title>
        <authorList>
            <person name="Modesto M."/>
            <person name="Michelini S."/>
            <person name="Oki K."/>
            <person name="Biavati B."/>
            <person name="Watanabe K."/>
            <person name="Mattarelli P."/>
        </authorList>
    </citation>
    <scope>NUCLEOTIDE SEQUENCE [LARGE SCALE GENOMIC DNA]</scope>
    <source>
        <strain evidence="2 3">MRM 8.19</strain>
    </source>
</reference>
<keyword evidence="3" id="KW-1185">Reference proteome</keyword>
<dbReference type="Pfam" id="PF13407">
    <property type="entry name" value="Peripla_BP_4"/>
    <property type="match status" value="1"/>
</dbReference>
<accession>A0A2U2MU51</accession>
<dbReference type="AlphaFoldDB" id="A0A2U2MU51"/>
<evidence type="ECO:0000313" key="2">
    <source>
        <dbReference type="EMBL" id="PWG60401.1"/>
    </source>
</evidence>
<proteinExistence type="predicted"/>
<dbReference type="Gene3D" id="3.40.50.2300">
    <property type="match status" value="1"/>
</dbReference>
<dbReference type="Proteomes" id="UP000245753">
    <property type="component" value="Unassembled WGS sequence"/>
</dbReference>
<name>A0A2U2MU51_9BIFI</name>
<evidence type="ECO:0000259" key="1">
    <source>
        <dbReference type="Pfam" id="PF13407"/>
    </source>
</evidence>
<organism evidence="2 3">
    <name type="scientific">Bifidobacterium catulorum</name>
    <dbReference type="NCBI Taxonomy" id="1630173"/>
    <lineage>
        <taxon>Bacteria</taxon>
        <taxon>Bacillati</taxon>
        <taxon>Actinomycetota</taxon>
        <taxon>Actinomycetes</taxon>
        <taxon>Bifidobacteriales</taxon>
        <taxon>Bifidobacteriaceae</taxon>
        <taxon>Bifidobacterium</taxon>
    </lineage>
</organism>
<evidence type="ECO:0000313" key="3">
    <source>
        <dbReference type="Proteomes" id="UP000245753"/>
    </source>
</evidence>
<dbReference type="InterPro" id="IPR025997">
    <property type="entry name" value="SBP_2_dom"/>
</dbReference>
<comment type="caution">
    <text evidence="2">The sequence shown here is derived from an EMBL/GenBank/DDBJ whole genome shotgun (WGS) entry which is preliminary data.</text>
</comment>
<feature type="domain" description="Periplasmic binding protein" evidence="1">
    <location>
        <begin position="99"/>
        <end position="165"/>
    </location>
</feature>
<dbReference type="InterPro" id="IPR028082">
    <property type="entry name" value="Peripla_BP_I"/>
</dbReference>